<dbReference type="InterPro" id="IPR010929">
    <property type="entry name" value="PDR_CDR_ABC"/>
</dbReference>
<feature type="compositionally biased region" description="Polar residues" evidence="9">
    <location>
        <begin position="27"/>
        <end position="50"/>
    </location>
</feature>
<evidence type="ECO:0000313" key="12">
    <source>
        <dbReference type="EMBL" id="ORY74076.1"/>
    </source>
</evidence>
<keyword evidence="5" id="KW-0547">Nucleotide-binding</keyword>
<dbReference type="PROSITE" id="PS00211">
    <property type="entry name" value="ABC_TRANSPORTER_1"/>
    <property type="match status" value="1"/>
</dbReference>
<feature type="transmembrane region" description="Helical" evidence="10">
    <location>
        <begin position="1374"/>
        <end position="1395"/>
    </location>
</feature>
<dbReference type="EMBL" id="MCGR01000043">
    <property type="protein sequence ID" value="ORY74076.1"/>
    <property type="molecule type" value="Genomic_DNA"/>
</dbReference>
<dbReference type="InterPro" id="IPR013525">
    <property type="entry name" value="ABC2_TM"/>
</dbReference>
<evidence type="ECO:0000256" key="10">
    <source>
        <dbReference type="SAM" id="Phobius"/>
    </source>
</evidence>
<dbReference type="STRING" id="106004.A0A1Y2ESD9"/>
<dbReference type="GO" id="GO:0005524">
    <property type="term" value="F:ATP binding"/>
    <property type="evidence" value="ECO:0007669"/>
    <property type="project" value="UniProtKB-KW"/>
</dbReference>
<evidence type="ECO:0000256" key="6">
    <source>
        <dbReference type="ARBA" id="ARBA00022840"/>
    </source>
</evidence>
<sequence>MAAPSQEGDWTTGPPTTAPPLRKDAGSASSASSTYDRQTPEQQQHHSITNEQDDGSSDETRAPSTTSMDGEASDGKIEGEKSRGSPSGGKEQQGGEEKTETETTLEGWKRGLIREHELTAARGLEPTTGSLPVAWNHLSVRGIGGAGDVLYAPTMGKILSGPFGAIQDKKHAKRLGEVKRQHNQDAGLAQEGTDEEKGGKGKGGKKGTGLGKGERYLIHDFSGVVKSGEMMLVVGRPGSGCTTFLKSITGLVDGFAGVDGEVQYGSTSFTSKELRPMKGQVVFNSEDDLHDANLAVGRTLDFALRNNTPAAAALPLKDDGATVPTLKEYDEKSKEDLLRILGLTHTHDTKVGDAYVRGVSGGERKRVSIAEVLTNRATVQAWDNATRGLDANTALEYTKIMRILTDVKRNSTVVSLYQAGNAIYDHFDKVLVIAEGETLYYGPRGEAKKYMEDLGFECLDGANVADFLTGVTVSKERKIREGYEGKIPGSIAEFARRYRESDIAQRMARELEEHLANERVLAEETDALKTIVQREKHKHAIKKEPHTTSFFLQVKTAIIRDYQQRFGDKWTFWARQGTTFVQAWIIGSLFYAIPLTTGGLFTRGGCIFLSLLFPSLISLAETTAAFEGRAILAKHKAFSMYRPSAVILAQTIADLPVLFVQLAIFCIIVYFMTGLKEEPGSFFIFYLFVYFTTLSTMAFFRFIGSCFSTFEGASKVSGFMFSVLVTYAGYIIPTPSMHPWFSWMRWLDPVYYSFEALMSNEFSGQTFECIPTQLVPYGPGYISGVNQGCAIAGAAPGATTLNGDVYLDVALRLYKSHVWRNFGIVVALWIFFVFATMLGTERLPAAGSTKAYLYYKRGGGGKFIKNAAKNGDQPRDEEEGAEPTQHVGDSGEKSSNGGDVDSANTIFTWKNLTYTVKSGGQDLKLLDDVQGYCKPGTLTALMGASGAGKTTLLDVLAQRKSDGEITGEVLINGQPLSVSFQRTTGYCEQLDVHLPQATVREALEFSALLRQPRSLSDKEKLDYVDVIIDLLELHDIEDALVGVPGAGLGIEQRKRLTIGVELVSKPTLLFLDEPTSGLDGQSSFLIVSFLRKLAAAGQSVLCTIHQPSASLFAEFDSLLLLKRGGRTVYFGKIDELPAYFEKENVKIPKGTNPAEFMIDVVSGDLSKGRDWADVWLKSENHDAVVKELERLKEENKDQPAGREDDKYEFAATTSTQLRLVTKRASIQLWRDTEYVMSKVMLHIGSALFNGFSFWMIGNHYADLQNRLFTIFQFIFVAPGVIAQVQPKFIANRDIYETREKKAKLYTWVAFIFAEIVAEVPYLLVCALLYFACWYAVVGLSFAPGVAGPVYLQMTLYEFLYTGIGQAVCSYAPNAVFAALVNPLLIGVLVSFSGVLTPYSQITEFWRYWLYYLNPFNYLMGGMLVFPIWDVAVECAEEEFGRFTPPAGQTCGAYMESFLSTGTGYIQDPDATDECAYCIYKQGNEYLASLNLKEHYYGWRDIGITALFVLSSYGFVFILMKLRTKKTKSAKSE</sequence>
<dbReference type="PANTHER" id="PTHR19241">
    <property type="entry name" value="ATP-BINDING CASSETTE TRANSPORTER"/>
    <property type="match status" value="1"/>
</dbReference>
<keyword evidence="3" id="KW-0813">Transport</keyword>
<evidence type="ECO:0000313" key="13">
    <source>
        <dbReference type="Proteomes" id="UP000193467"/>
    </source>
</evidence>
<dbReference type="InterPro" id="IPR003593">
    <property type="entry name" value="AAA+_ATPase"/>
</dbReference>
<dbReference type="FunFam" id="3.40.50.300:FF:000054">
    <property type="entry name" value="ABC multidrug transporter atrF"/>
    <property type="match status" value="1"/>
</dbReference>
<evidence type="ECO:0000256" key="1">
    <source>
        <dbReference type="ARBA" id="ARBA00004141"/>
    </source>
</evidence>
<dbReference type="GO" id="GO:0140359">
    <property type="term" value="F:ABC-type transporter activity"/>
    <property type="evidence" value="ECO:0007669"/>
    <property type="project" value="InterPro"/>
</dbReference>
<dbReference type="PROSITE" id="PS50893">
    <property type="entry name" value="ABC_TRANSPORTER_2"/>
    <property type="match status" value="2"/>
</dbReference>
<dbReference type="CDD" id="cd03233">
    <property type="entry name" value="ABCG_PDR_domain1"/>
    <property type="match status" value="1"/>
</dbReference>
<feature type="domain" description="ABC transporter" evidence="11">
    <location>
        <begin position="199"/>
        <end position="460"/>
    </location>
</feature>
<evidence type="ECO:0000256" key="2">
    <source>
        <dbReference type="ARBA" id="ARBA00006012"/>
    </source>
</evidence>
<evidence type="ECO:0000256" key="5">
    <source>
        <dbReference type="ARBA" id="ARBA00022741"/>
    </source>
</evidence>
<feature type="transmembrane region" description="Helical" evidence="10">
    <location>
        <begin position="683"/>
        <end position="704"/>
    </location>
</feature>
<dbReference type="SMART" id="SM00382">
    <property type="entry name" value="AAA"/>
    <property type="match status" value="2"/>
</dbReference>
<comment type="similarity">
    <text evidence="2">Belongs to the ABC transporter superfamily. ABCG family. PDR (TC 3.A.1.205) subfamily.</text>
</comment>
<dbReference type="Pfam" id="PF06422">
    <property type="entry name" value="PDR_CDR"/>
    <property type="match status" value="1"/>
</dbReference>
<feature type="domain" description="ABC transporter" evidence="11">
    <location>
        <begin position="907"/>
        <end position="1149"/>
    </location>
</feature>
<evidence type="ECO:0000256" key="4">
    <source>
        <dbReference type="ARBA" id="ARBA00022692"/>
    </source>
</evidence>
<comment type="subcellular location">
    <subcellularLocation>
        <location evidence="1">Membrane</location>
        <topology evidence="1">Multi-pass membrane protein</topology>
    </subcellularLocation>
</comment>
<evidence type="ECO:0000259" key="11">
    <source>
        <dbReference type="PROSITE" id="PS50893"/>
    </source>
</evidence>
<dbReference type="GO" id="GO:0016887">
    <property type="term" value="F:ATP hydrolysis activity"/>
    <property type="evidence" value="ECO:0007669"/>
    <property type="project" value="InterPro"/>
</dbReference>
<keyword evidence="6" id="KW-0067">ATP-binding</keyword>
<feature type="transmembrane region" description="Helical" evidence="10">
    <location>
        <begin position="1407"/>
        <end position="1428"/>
    </location>
</feature>
<organism evidence="12 13">
    <name type="scientific">Leucosporidium creatinivorum</name>
    <dbReference type="NCBI Taxonomy" id="106004"/>
    <lineage>
        <taxon>Eukaryota</taxon>
        <taxon>Fungi</taxon>
        <taxon>Dikarya</taxon>
        <taxon>Basidiomycota</taxon>
        <taxon>Pucciniomycotina</taxon>
        <taxon>Microbotryomycetes</taxon>
        <taxon>Leucosporidiales</taxon>
        <taxon>Leucosporidium</taxon>
    </lineage>
</organism>
<feature type="compositionally biased region" description="Basic and acidic residues" evidence="9">
    <location>
        <begin position="73"/>
        <end position="83"/>
    </location>
</feature>
<feature type="region of interest" description="Disordered" evidence="9">
    <location>
        <begin position="1"/>
        <end position="111"/>
    </location>
</feature>
<dbReference type="Pfam" id="PF19055">
    <property type="entry name" value="ABC2_membrane_7"/>
    <property type="match status" value="1"/>
</dbReference>
<dbReference type="CDD" id="cd03232">
    <property type="entry name" value="ABCG_PDR_domain2"/>
    <property type="match status" value="1"/>
</dbReference>
<gene>
    <name evidence="12" type="ORF">BCR35DRAFT_306872</name>
</gene>
<dbReference type="Proteomes" id="UP000193467">
    <property type="component" value="Unassembled WGS sequence"/>
</dbReference>
<feature type="transmembrane region" description="Helical" evidence="10">
    <location>
        <begin position="1501"/>
        <end position="1521"/>
    </location>
</feature>
<feature type="transmembrane region" description="Helical" evidence="10">
    <location>
        <begin position="607"/>
        <end position="626"/>
    </location>
</feature>
<dbReference type="Gene3D" id="3.40.50.300">
    <property type="entry name" value="P-loop containing nucleotide triphosphate hydrolases"/>
    <property type="match status" value="2"/>
</dbReference>
<evidence type="ECO:0000256" key="3">
    <source>
        <dbReference type="ARBA" id="ARBA00022448"/>
    </source>
</evidence>
<feature type="transmembrane region" description="Helical" evidence="10">
    <location>
        <begin position="579"/>
        <end position="601"/>
    </location>
</feature>
<dbReference type="Pfam" id="PF01061">
    <property type="entry name" value="ABC2_membrane"/>
    <property type="match status" value="2"/>
</dbReference>
<keyword evidence="4 10" id="KW-0812">Transmembrane</keyword>
<dbReference type="InParanoid" id="A0A1Y2ESD9"/>
<reference evidence="12 13" key="1">
    <citation type="submission" date="2016-07" db="EMBL/GenBank/DDBJ databases">
        <title>Pervasive Adenine N6-methylation of Active Genes in Fungi.</title>
        <authorList>
            <consortium name="DOE Joint Genome Institute"/>
            <person name="Mondo S.J."/>
            <person name="Dannebaum R.O."/>
            <person name="Kuo R.C."/>
            <person name="Labutti K."/>
            <person name="Haridas S."/>
            <person name="Kuo A."/>
            <person name="Salamov A."/>
            <person name="Ahrendt S.R."/>
            <person name="Lipzen A."/>
            <person name="Sullivan W."/>
            <person name="Andreopoulos W.B."/>
            <person name="Clum A."/>
            <person name="Lindquist E."/>
            <person name="Daum C."/>
            <person name="Ramamoorthy G.K."/>
            <person name="Gryganskyi A."/>
            <person name="Culley D."/>
            <person name="Magnuson J.K."/>
            <person name="James T.Y."/>
            <person name="O'Malley M.A."/>
            <person name="Stajich J.E."/>
            <person name="Spatafora J.W."/>
            <person name="Visel A."/>
            <person name="Grigoriev I.V."/>
        </authorList>
    </citation>
    <scope>NUCLEOTIDE SEQUENCE [LARGE SCALE GENOMIC DNA]</scope>
    <source>
        <strain evidence="12 13">62-1032</strain>
    </source>
</reference>
<feature type="transmembrane region" description="Helical" evidence="10">
    <location>
        <begin position="1267"/>
        <end position="1284"/>
    </location>
</feature>
<feature type="transmembrane region" description="Helical" evidence="10">
    <location>
        <begin position="1304"/>
        <end position="1336"/>
    </location>
</feature>
<evidence type="ECO:0000256" key="7">
    <source>
        <dbReference type="ARBA" id="ARBA00022989"/>
    </source>
</evidence>
<dbReference type="InterPro" id="IPR027417">
    <property type="entry name" value="P-loop_NTPase"/>
</dbReference>
<dbReference type="GO" id="GO:0016020">
    <property type="term" value="C:membrane"/>
    <property type="evidence" value="ECO:0007669"/>
    <property type="project" value="UniProtKB-SubCell"/>
</dbReference>
<dbReference type="InterPro" id="IPR034003">
    <property type="entry name" value="ABCG_PDR_2"/>
</dbReference>
<accession>A0A1Y2ESD9</accession>
<name>A0A1Y2ESD9_9BASI</name>
<feature type="region of interest" description="Disordered" evidence="9">
    <location>
        <begin position="179"/>
        <end position="209"/>
    </location>
</feature>
<dbReference type="SUPFAM" id="SSF52540">
    <property type="entry name" value="P-loop containing nucleoside triphosphate hydrolases"/>
    <property type="match status" value="2"/>
</dbReference>
<dbReference type="InterPro" id="IPR043926">
    <property type="entry name" value="ABCG_dom"/>
</dbReference>
<keyword evidence="7 10" id="KW-1133">Transmembrane helix</keyword>
<comment type="caution">
    <text evidence="12">The sequence shown here is derived from an EMBL/GenBank/DDBJ whole genome shotgun (WGS) entry which is preliminary data.</text>
</comment>
<protein>
    <submittedName>
        <fullName evidence="12">ABC transporter</fullName>
    </submittedName>
</protein>
<dbReference type="InterPro" id="IPR017871">
    <property type="entry name" value="ABC_transporter-like_CS"/>
</dbReference>
<dbReference type="OrthoDB" id="245989at2759"/>
<evidence type="ECO:0000256" key="9">
    <source>
        <dbReference type="SAM" id="MobiDB-lite"/>
    </source>
</evidence>
<feature type="region of interest" description="Disordered" evidence="9">
    <location>
        <begin position="866"/>
        <end position="899"/>
    </location>
</feature>
<proteinExistence type="inferred from homology"/>
<evidence type="ECO:0000256" key="8">
    <source>
        <dbReference type="ARBA" id="ARBA00023136"/>
    </source>
</evidence>
<feature type="transmembrane region" description="Helical" evidence="10">
    <location>
        <begin position="1239"/>
        <end position="1261"/>
    </location>
</feature>
<dbReference type="Pfam" id="PF00005">
    <property type="entry name" value="ABC_tran"/>
    <property type="match status" value="2"/>
</dbReference>
<dbReference type="InterPro" id="IPR003439">
    <property type="entry name" value="ABC_transporter-like_ATP-bd"/>
</dbReference>
<dbReference type="InterPro" id="IPR034001">
    <property type="entry name" value="ABCG_PDR_1"/>
</dbReference>
<keyword evidence="13" id="KW-1185">Reference proteome</keyword>
<keyword evidence="8 10" id="KW-0472">Membrane</keyword>
<feature type="transmembrane region" description="Helical" evidence="10">
    <location>
        <begin position="716"/>
        <end position="733"/>
    </location>
</feature>
<feature type="transmembrane region" description="Helical" evidence="10">
    <location>
        <begin position="818"/>
        <end position="840"/>
    </location>
</feature>
<feature type="transmembrane region" description="Helical" evidence="10">
    <location>
        <begin position="647"/>
        <end position="671"/>
    </location>
</feature>
<feature type="compositionally biased region" description="Basic and acidic residues" evidence="9">
    <location>
        <begin position="93"/>
        <end position="111"/>
    </location>
</feature>